<dbReference type="HOGENOM" id="CLU_028598_0_0_6"/>
<organism evidence="2">
    <name type="scientific">Yersinia pestis</name>
    <dbReference type="NCBI Taxonomy" id="632"/>
    <lineage>
        <taxon>Bacteria</taxon>
        <taxon>Pseudomonadati</taxon>
        <taxon>Pseudomonadota</taxon>
        <taxon>Gammaproteobacteria</taxon>
        <taxon>Enterobacterales</taxon>
        <taxon>Yersiniaceae</taxon>
        <taxon>Yersinia</taxon>
    </lineage>
</organism>
<dbReference type="InterPro" id="IPR038729">
    <property type="entry name" value="Rad50/SbcC_AAA"/>
</dbReference>
<dbReference type="InterPro" id="IPR027417">
    <property type="entry name" value="P-loop_NTPase"/>
</dbReference>
<dbReference type="GO" id="GO:0004527">
    <property type="term" value="F:exonuclease activity"/>
    <property type="evidence" value="ECO:0007669"/>
    <property type="project" value="UniProtKB-KW"/>
</dbReference>
<dbReference type="PANTHER" id="PTHR32114:SF2">
    <property type="entry name" value="ABC TRANSPORTER ABCH.3"/>
    <property type="match status" value="1"/>
</dbReference>
<accession>A0A1U8QUF0</accession>
<dbReference type="Gene3D" id="3.40.50.300">
    <property type="entry name" value="P-loop containing nucleotide triphosphate hydrolases"/>
    <property type="match status" value="2"/>
</dbReference>
<keyword evidence="2" id="KW-0255">Endonuclease</keyword>
<feature type="domain" description="Rad50/SbcC-type AAA" evidence="1">
    <location>
        <begin position="9"/>
        <end position="233"/>
    </location>
</feature>
<keyword evidence="2" id="KW-0378">Hydrolase</keyword>
<evidence type="ECO:0000259" key="1">
    <source>
        <dbReference type="Pfam" id="PF13476"/>
    </source>
</evidence>
<keyword evidence="2" id="KW-0449">Lipoprotein</keyword>
<dbReference type="GO" id="GO:0006302">
    <property type="term" value="P:double-strand break repair"/>
    <property type="evidence" value="ECO:0007669"/>
    <property type="project" value="InterPro"/>
</dbReference>
<name>A0A1U8QUF0_YERPE</name>
<dbReference type="GO" id="GO:0016887">
    <property type="term" value="F:ATP hydrolysis activity"/>
    <property type="evidence" value="ECO:0007669"/>
    <property type="project" value="InterPro"/>
</dbReference>
<dbReference type="EnsemblBacteria" id="AAS58684">
    <property type="protein sequence ID" value="AAS58684"/>
    <property type="gene ID" value="YP_pMT050"/>
</dbReference>
<accession>Q65AM3</accession>
<reference evidence="2" key="1">
    <citation type="journal article" date="2004" name="Infect. Immun.">
        <title>Structural organization of the pFra virulence-associated plasmid of rhamnose-positive Yersinia pestis.</title>
        <authorList>
            <person name="Golubov A."/>
            <person name="Neubauer H."/>
            <person name="Nolting C."/>
            <person name="Heesemann J."/>
            <person name="Rakin A."/>
        </authorList>
    </citation>
    <scope>NUCLEOTIDE SEQUENCE [LARGE SCALE GENOMIC DNA]</scope>
    <source>
        <plasmid evidence="2">pG8786</plasmid>
    </source>
</reference>
<dbReference type="GO" id="GO:0004519">
    <property type="term" value="F:endonuclease activity"/>
    <property type="evidence" value="ECO:0007669"/>
    <property type="project" value="UniProtKB-KW"/>
</dbReference>
<dbReference type="SUPFAM" id="SSF52540">
    <property type="entry name" value="P-loop containing nucleoside triphosphate hydrolases"/>
    <property type="match status" value="1"/>
</dbReference>
<dbReference type="AlphaFoldDB" id="A0A1U8QUF0"/>
<protein>
    <submittedName>
        <fullName evidence="2">Putative exonuclease</fullName>
    </submittedName>
</protein>
<accession>Q74YL9</accession>
<sequence length="642" mass="70869">MRHCMKFLKLQVENFMALASAEVELDQRGLVLIQGVNSGDSSAASNGAGKSTLMNSLMWCLYGETAHGVKGDDVLSTGHEKNCRVMVTVEDEGKRYAIIRHRKHKEFKNRLIVRGEDGDMTKGKDTLTQEFVERLIGASKEVFMASIYASQEAMPDLPGMSDKNLKTIVEEAAGVDRLTRAYAIARERANAAAARMDVTKSKMDACLTLIETAQSEIEAAKASSDSWERDRGERLDKARVDLAGAEVTLSEVVMEIRSLPEQIRDTENAIAGERCKLASKEEHDAKLLKVRGAITEIRSSIRTSEAAQNESMNRARSFKTKAEEVSTKVGAPCVTCGKPYCEEDLSTVKESFIEQARNEIGQAQASASAVAQHKARLEKALGIESALVAATPDVSEIIAKIERLTNELSALRHREREVVAVEAMVARARTDVNRIMAEVNPFLAVIKRHEDNLAANKSNHAVLKNELKSIQEQALLLEKARQVYSPAGVRSHILTSVTPFLNIRTAEYLNTLSDGNIVAEWSTMETTKKGEYRDKFNISVTKTGSSKSFQTLSGGEKRKVRIACSLALQDLVASRASKNIELFIGDEIDDALDTAGLERLMGILEAKARERGTVMIISHKEMKSWFRETITVEVKEGRSYVV</sequence>
<dbReference type="EMBL" id="AJ698720">
    <property type="protein sequence ID" value="CAG27450.1"/>
    <property type="molecule type" value="Genomic_DNA"/>
</dbReference>
<geneLocation type="plasmid" evidence="2">
    <name>pG8786</name>
</geneLocation>
<evidence type="ECO:0000313" key="2">
    <source>
        <dbReference type="EMBL" id="CAG27450.1"/>
    </source>
</evidence>
<dbReference type="PANTHER" id="PTHR32114">
    <property type="entry name" value="ABC TRANSPORTER ABCH.3"/>
    <property type="match status" value="1"/>
</dbReference>
<keyword evidence="2" id="KW-0540">Nuclease</keyword>
<keyword evidence="2" id="KW-0269">Exonuclease</keyword>
<accession>Q9R8C9</accession>
<dbReference type="Pfam" id="PF13476">
    <property type="entry name" value="AAA_23"/>
    <property type="match status" value="1"/>
</dbReference>
<proteinExistence type="predicted"/>
<keyword evidence="2" id="KW-0614">Plasmid</keyword>